<protein>
    <submittedName>
        <fullName evidence="1">Uncharacterized protein</fullName>
    </submittedName>
</protein>
<evidence type="ECO:0000313" key="1">
    <source>
        <dbReference type="EMBL" id="WGE08334.1"/>
    </source>
</evidence>
<accession>A0AC61YYZ4</accession>
<evidence type="ECO:0000313" key="2">
    <source>
        <dbReference type="Proteomes" id="UP001217185"/>
    </source>
</evidence>
<name>A0AC61YYZ4_BACIU</name>
<proteinExistence type="predicted"/>
<dbReference type="Proteomes" id="UP001217185">
    <property type="component" value="Chromosome"/>
</dbReference>
<organism evidence="1 2">
    <name type="scientific">Bacillus subtilis</name>
    <dbReference type="NCBI Taxonomy" id="1423"/>
    <lineage>
        <taxon>Bacteria</taxon>
        <taxon>Bacillati</taxon>
        <taxon>Bacillota</taxon>
        <taxon>Bacilli</taxon>
        <taxon>Bacillales</taxon>
        <taxon>Bacillaceae</taxon>
        <taxon>Bacillus</taxon>
    </lineage>
</organism>
<sequence>MSEYIIKVGKHDYYVKDYRFSALNGDIGLMLTERIEEAYKWDDLTEGSCESLAFFIGGEVIPNNLAMKNK</sequence>
<reference evidence="1" key="1">
    <citation type="submission" date="2025-02" db="EMBL/GenBank/DDBJ databases">
        <title>Complete genome sequences of 52 Bacillus and Priestia strains isolated from West-African fermentations and 26 reference strains from the DSMZ collection.</title>
        <authorList>
            <person name="Wiedenbein E.S."/>
            <person name="Canoy T.S."/>
            <person name="Hui Y."/>
            <person name="Parkouda C."/>
            <person name="Dawende C."/>
            <person name="Ametefe E."/>
            <person name="Jespersen L."/>
            <person name="Nielsen D.S."/>
        </authorList>
    </citation>
    <scope>NUCLEOTIDE SEQUENCE</scope>
    <source>
        <strain evidence="1">PRO122</strain>
    </source>
</reference>
<dbReference type="EMBL" id="CP121756">
    <property type="protein sequence ID" value="WGE08334.1"/>
    <property type="molecule type" value="Genomic_DNA"/>
</dbReference>
<gene>
    <name evidence="1" type="ORF">P5658_08170</name>
</gene>